<sequence length="103" mass="11298">MKNAFKIFPTVCFAALECILWSQTLLAGIILFCLLLASSEAIKNRVKCSAGCWEVGIQCRSACPKGRANCGKACQEAVANCIELKCEVPERVDTVEDHLRYGK</sequence>
<evidence type="ECO:0000313" key="3">
    <source>
        <dbReference type="Proteomes" id="UP000784294"/>
    </source>
</evidence>
<accession>A0A3S5CUU3</accession>
<keyword evidence="1" id="KW-0812">Transmembrane</keyword>
<dbReference type="Proteomes" id="UP000784294">
    <property type="component" value="Unassembled WGS sequence"/>
</dbReference>
<dbReference type="AlphaFoldDB" id="A0A3S5CUU3"/>
<gene>
    <name evidence="2" type="ORF">PXEA_LOCUS32941</name>
</gene>
<evidence type="ECO:0000256" key="1">
    <source>
        <dbReference type="SAM" id="Phobius"/>
    </source>
</evidence>
<dbReference type="EMBL" id="CAAALY010261452">
    <property type="protein sequence ID" value="VEL39501.1"/>
    <property type="molecule type" value="Genomic_DNA"/>
</dbReference>
<reference evidence="2" key="1">
    <citation type="submission" date="2018-11" db="EMBL/GenBank/DDBJ databases">
        <authorList>
            <consortium name="Pathogen Informatics"/>
        </authorList>
    </citation>
    <scope>NUCLEOTIDE SEQUENCE</scope>
</reference>
<feature type="transmembrane region" description="Helical" evidence="1">
    <location>
        <begin position="20"/>
        <end position="37"/>
    </location>
</feature>
<protein>
    <submittedName>
        <fullName evidence="2">Uncharacterized protein</fullName>
    </submittedName>
</protein>
<evidence type="ECO:0000313" key="2">
    <source>
        <dbReference type="EMBL" id="VEL39501.1"/>
    </source>
</evidence>
<keyword evidence="1" id="KW-1133">Transmembrane helix</keyword>
<organism evidence="2 3">
    <name type="scientific">Protopolystoma xenopodis</name>
    <dbReference type="NCBI Taxonomy" id="117903"/>
    <lineage>
        <taxon>Eukaryota</taxon>
        <taxon>Metazoa</taxon>
        <taxon>Spiralia</taxon>
        <taxon>Lophotrochozoa</taxon>
        <taxon>Platyhelminthes</taxon>
        <taxon>Monogenea</taxon>
        <taxon>Polyopisthocotylea</taxon>
        <taxon>Polystomatidea</taxon>
        <taxon>Polystomatidae</taxon>
        <taxon>Protopolystoma</taxon>
    </lineage>
</organism>
<keyword evidence="1" id="KW-0472">Membrane</keyword>
<name>A0A3S5CUU3_9PLAT</name>
<comment type="caution">
    <text evidence="2">The sequence shown here is derived from an EMBL/GenBank/DDBJ whole genome shotgun (WGS) entry which is preliminary data.</text>
</comment>
<keyword evidence="3" id="KW-1185">Reference proteome</keyword>
<proteinExistence type="predicted"/>